<proteinExistence type="predicted"/>
<comment type="caution">
    <text evidence="1">The sequence shown here is derived from an EMBL/GenBank/DDBJ whole genome shotgun (WGS) entry which is preliminary data.</text>
</comment>
<accession>A0A409X525</accession>
<reference evidence="1 2" key="1">
    <citation type="journal article" date="2018" name="Evol. Lett.">
        <title>Horizontal gene cluster transfer increased hallucinogenic mushroom diversity.</title>
        <authorList>
            <person name="Reynolds H.T."/>
            <person name="Vijayakumar V."/>
            <person name="Gluck-Thaler E."/>
            <person name="Korotkin H.B."/>
            <person name="Matheny P.B."/>
            <person name="Slot J.C."/>
        </authorList>
    </citation>
    <scope>NUCLEOTIDE SEQUENCE [LARGE SCALE GENOMIC DNA]</scope>
    <source>
        <strain evidence="1 2">SRW20</strain>
    </source>
</reference>
<name>A0A409X525_9AGAR</name>
<evidence type="ECO:0000313" key="1">
    <source>
        <dbReference type="EMBL" id="PPQ85827.1"/>
    </source>
</evidence>
<protein>
    <recommendedName>
        <fullName evidence="3">F-box domain-containing protein</fullName>
    </recommendedName>
</protein>
<dbReference type="AlphaFoldDB" id="A0A409X525"/>
<organism evidence="1 2">
    <name type="scientific">Gymnopilus dilepis</name>
    <dbReference type="NCBI Taxonomy" id="231916"/>
    <lineage>
        <taxon>Eukaryota</taxon>
        <taxon>Fungi</taxon>
        <taxon>Dikarya</taxon>
        <taxon>Basidiomycota</taxon>
        <taxon>Agaricomycotina</taxon>
        <taxon>Agaricomycetes</taxon>
        <taxon>Agaricomycetidae</taxon>
        <taxon>Agaricales</taxon>
        <taxon>Agaricineae</taxon>
        <taxon>Hymenogastraceae</taxon>
        <taxon>Gymnopilus</taxon>
    </lineage>
</organism>
<dbReference type="InParanoid" id="A0A409X525"/>
<gene>
    <name evidence="1" type="ORF">CVT26_002406</name>
</gene>
<sequence>MSNEAFDPLTLVADILLYSTDEESRLALKRLCKVDCDLWNYLFHRVYSTIHIRNNRQLLESFILFVSGRLVFPEKVQRLRVSVAGGKDTGLLQAALTYFLHSNALQFLELIGPAGSHFPMDLVSIISSITSTSAKPMTVVCDDLGPVHWGCIYHARHVELKRSYLLHDKSIPPRTWTLQSLTCSTDSGLETFDSMFLQQIELPSLSHLLVHVTPSGCDEEIVDHSLLAVLCNNTTIEEVVIIYTPNSAIPLRSVARTMQNLSEVLRSIASRHRGEISLNIDLRCSVRHAISLLSTLGDLEYFGTISASITTNHNSARVLLRHGYGLFVAGGANSSFRVDRREIRRSEKISTVYGYTVKDNETLIPASRNRSHHSICPWVSRPELCGFAVNWHDVMIPINNL</sequence>
<dbReference type="Proteomes" id="UP000284706">
    <property type="component" value="Unassembled WGS sequence"/>
</dbReference>
<evidence type="ECO:0008006" key="3">
    <source>
        <dbReference type="Google" id="ProtNLM"/>
    </source>
</evidence>
<evidence type="ECO:0000313" key="2">
    <source>
        <dbReference type="Proteomes" id="UP000284706"/>
    </source>
</evidence>
<dbReference type="EMBL" id="NHYE01004208">
    <property type="protein sequence ID" value="PPQ85827.1"/>
    <property type="molecule type" value="Genomic_DNA"/>
</dbReference>
<keyword evidence="2" id="KW-1185">Reference proteome</keyword>